<evidence type="ECO:0000259" key="12">
    <source>
        <dbReference type="PROSITE" id="PS50929"/>
    </source>
</evidence>
<evidence type="ECO:0000256" key="1">
    <source>
        <dbReference type="ARBA" id="ARBA00004651"/>
    </source>
</evidence>
<dbReference type="PROSITE" id="PS50929">
    <property type="entry name" value="ABC_TM1F"/>
    <property type="match status" value="1"/>
</dbReference>
<dbReference type="EMBL" id="AFNU02000010">
    <property type="protein sequence ID" value="ERJ11545.1"/>
    <property type="molecule type" value="Genomic_DNA"/>
</dbReference>
<evidence type="ECO:0000313" key="14">
    <source>
        <dbReference type="Proteomes" id="UP000005707"/>
    </source>
</evidence>
<evidence type="ECO:0000256" key="6">
    <source>
        <dbReference type="ARBA" id="ARBA00022741"/>
    </source>
</evidence>
<protein>
    <submittedName>
        <fullName evidence="13">ATP-binding cassette subfamily B bacterial MsbA protein</fullName>
        <ecNumber evidence="13">3.6.3.-</ecNumber>
    </submittedName>
</protein>
<dbReference type="GO" id="GO:0005886">
    <property type="term" value="C:plasma membrane"/>
    <property type="evidence" value="ECO:0007669"/>
    <property type="project" value="UniProtKB-SubCell"/>
</dbReference>
<dbReference type="InterPro" id="IPR036640">
    <property type="entry name" value="ABC1_TM_sf"/>
</dbReference>
<dbReference type="InterPro" id="IPR017871">
    <property type="entry name" value="ABC_transporter-like_CS"/>
</dbReference>
<dbReference type="InterPro" id="IPR027417">
    <property type="entry name" value="P-loop_NTPase"/>
</dbReference>
<dbReference type="FunFam" id="3.40.50.300:FF:000221">
    <property type="entry name" value="Multidrug ABC transporter ATP-binding protein"/>
    <property type="match status" value="1"/>
</dbReference>
<dbReference type="InterPro" id="IPR011527">
    <property type="entry name" value="ABC1_TM_dom"/>
</dbReference>
<gene>
    <name evidence="13" type="ORF">HLPCO_002457</name>
</gene>
<dbReference type="SUPFAM" id="SSF90123">
    <property type="entry name" value="ABC transporter transmembrane region"/>
    <property type="match status" value="1"/>
</dbReference>
<dbReference type="AlphaFoldDB" id="U2FF56"/>
<dbReference type="GO" id="GO:0016887">
    <property type="term" value="F:ATP hydrolysis activity"/>
    <property type="evidence" value="ECO:0007669"/>
    <property type="project" value="InterPro"/>
</dbReference>
<evidence type="ECO:0000256" key="4">
    <source>
        <dbReference type="ARBA" id="ARBA00022475"/>
    </source>
</evidence>
<dbReference type="CDD" id="cd18542">
    <property type="entry name" value="ABC_6TM_YknU_like"/>
    <property type="match status" value="1"/>
</dbReference>
<name>U2FF56_9MOLU</name>
<keyword evidence="6" id="KW-0547">Nucleotide-binding</keyword>
<dbReference type="Pfam" id="PF00664">
    <property type="entry name" value="ABC_membrane"/>
    <property type="match status" value="1"/>
</dbReference>
<dbReference type="InterPro" id="IPR003439">
    <property type="entry name" value="ABC_transporter-like_ATP-bd"/>
</dbReference>
<evidence type="ECO:0000256" key="10">
    <source>
        <dbReference type="SAM" id="Phobius"/>
    </source>
</evidence>
<comment type="similarity">
    <text evidence="2">Belongs to the ABC transporter superfamily.</text>
</comment>
<dbReference type="InterPro" id="IPR003593">
    <property type="entry name" value="AAA+_ATPase"/>
</dbReference>
<dbReference type="InParanoid" id="U2FF56"/>
<evidence type="ECO:0000256" key="2">
    <source>
        <dbReference type="ARBA" id="ARBA00005417"/>
    </source>
</evidence>
<accession>U2FF56</accession>
<dbReference type="Gene3D" id="1.20.1560.10">
    <property type="entry name" value="ABC transporter type 1, transmembrane domain"/>
    <property type="match status" value="1"/>
</dbReference>
<dbReference type="PROSITE" id="PS50893">
    <property type="entry name" value="ABC_TRANSPORTER_2"/>
    <property type="match status" value="1"/>
</dbReference>
<dbReference type="Pfam" id="PF00005">
    <property type="entry name" value="ABC_tran"/>
    <property type="match status" value="1"/>
</dbReference>
<feature type="domain" description="ABC transmembrane type-1" evidence="12">
    <location>
        <begin position="1"/>
        <end position="305"/>
    </location>
</feature>
<dbReference type="GO" id="GO:0140359">
    <property type="term" value="F:ABC-type transporter activity"/>
    <property type="evidence" value="ECO:0007669"/>
    <property type="project" value="InterPro"/>
</dbReference>
<reference evidence="13 14" key="2">
    <citation type="journal article" date="2013" name="PLoS ONE">
        <title>INDIGO - INtegrated Data Warehouse of MIcrobial GenOmes with Examples from the Red Sea Extremophiles.</title>
        <authorList>
            <person name="Alam I."/>
            <person name="Antunes A."/>
            <person name="Kamau A.A."/>
            <person name="Ba Alawi W."/>
            <person name="Kalkatawi M."/>
            <person name="Stingl U."/>
            <person name="Bajic V.B."/>
        </authorList>
    </citation>
    <scope>NUCLEOTIDE SEQUENCE [LARGE SCALE GENOMIC DNA]</scope>
    <source>
        <strain evidence="13 14">SSD-17B</strain>
    </source>
</reference>
<evidence type="ECO:0000313" key="13">
    <source>
        <dbReference type="EMBL" id="ERJ11545.1"/>
    </source>
</evidence>
<evidence type="ECO:0000259" key="11">
    <source>
        <dbReference type="PROSITE" id="PS50893"/>
    </source>
</evidence>
<dbReference type="PROSITE" id="PS00211">
    <property type="entry name" value="ABC_TRANSPORTER_1"/>
    <property type="match status" value="1"/>
</dbReference>
<evidence type="ECO:0000256" key="8">
    <source>
        <dbReference type="ARBA" id="ARBA00022989"/>
    </source>
</evidence>
<comment type="caution">
    <text evidence="13">The sequence shown here is derived from an EMBL/GenBank/DDBJ whole genome shotgun (WGS) entry which is preliminary data.</text>
</comment>
<keyword evidence="13" id="KW-0378">Hydrolase</keyword>
<feature type="domain" description="ABC transporter" evidence="11">
    <location>
        <begin position="339"/>
        <end position="576"/>
    </location>
</feature>
<organism evidence="13 14">
    <name type="scientific">Haloplasma contractile SSD-17B</name>
    <dbReference type="NCBI Taxonomy" id="1033810"/>
    <lineage>
        <taxon>Bacteria</taxon>
        <taxon>Bacillati</taxon>
        <taxon>Mycoplasmatota</taxon>
        <taxon>Mollicutes</taxon>
        <taxon>Haloplasmatales</taxon>
        <taxon>Haloplasmataceae</taxon>
        <taxon>Haloplasma</taxon>
    </lineage>
</organism>
<dbReference type="PANTHER" id="PTHR24221:SF654">
    <property type="entry name" value="ATP-BINDING CASSETTE SUB-FAMILY B MEMBER 6"/>
    <property type="match status" value="1"/>
</dbReference>
<evidence type="ECO:0000256" key="5">
    <source>
        <dbReference type="ARBA" id="ARBA00022692"/>
    </source>
</evidence>
<keyword evidence="5 10" id="KW-0812">Transmembrane</keyword>
<dbReference type="eggNOG" id="COG1132">
    <property type="taxonomic scope" value="Bacteria"/>
</dbReference>
<feature type="transmembrane region" description="Helical" evidence="10">
    <location>
        <begin position="252"/>
        <end position="270"/>
    </location>
</feature>
<dbReference type="PANTHER" id="PTHR24221">
    <property type="entry name" value="ATP-BINDING CASSETTE SUB-FAMILY B"/>
    <property type="match status" value="1"/>
</dbReference>
<proteinExistence type="inferred from homology"/>
<evidence type="ECO:0000256" key="9">
    <source>
        <dbReference type="ARBA" id="ARBA00023136"/>
    </source>
</evidence>
<feature type="transmembrane region" description="Helical" evidence="10">
    <location>
        <begin position="59"/>
        <end position="79"/>
    </location>
</feature>
<dbReference type="GO" id="GO:0005524">
    <property type="term" value="F:ATP binding"/>
    <property type="evidence" value="ECO:0007669"/>
    <property type="project" value="UniProtKB-KW"/>
</dbReference>
<comment type="subcellular location">
    <subcellularLocation>
        <location evidence="1">Cell membrane</location>
        <topology evidence="1">Multi-pass membrane protein</topology>
    </subcellularLocation>
</comment>
<dbReference type="SUPFAM" id="SSF52540">
    <property type="entry name" value="P-loop containing nucleoside triphosphate hydrolases"/>
    <property type="match status" value="1"/>
</dbReference>
<reference evidence="13 14" key="1">
    <citation type="journal article" date="2011" name="J. Bacteriol.">
        <title>Genome sequence of Haloplasma contractile, an unusual contractile bacterium from a deep-sea anoxic brine lake.</title>
        <authorList>
            <person name="Antunes A."/>
            <person name="Alam I."/>
            <person name="El Dorry H."/>
            <person name="Siam R."/>
            <person name="Robertson A."/>
            <person name="Bajic V.B."/>
            <person name="Stingl U."/>
        </authorList>
    </citation>
    <scope>NUCLEOTIDE SEQUENCE [LARGE SCALE GENOMIC DNA]</scope>
    <source>
        <strain evidence="13 14">SSD-17B</strain>
    </source>
</reference>
<sequence length="599" mass="68386">MFVTYTRTFIPLFYQYAIDKILADLKPETKADAILDHESSLPALFKDFINIGDSGLQKLLFLVILLLILQVIRAVFMFIRGRSNAVFSESIAYKMRVKLYDHIQNLSYSYHTHAETGDLIQRSTSDIDTVRRFVGMQLPEVFRILFLFTFTLIQMLRIHVAMTFISLIVVPFIFTFAYIFFKRIQSVFTETEESEGKMSTALQENLTGIRVVKAFANEKHEINKFDSLSRKYSDNIQRIINSMAVYWSSSDLIIFFQIITTIVAGAYFTINGMLSLGNFVAFISYITFILWPIRQLGRVIVDFGKSSVSLNRIEEVLSEEDEYEHEANNMKTPDIRGKVEFRNVSFQFDDANEPTLKNVSFKINQGETIAVIGKTGSGKSTLAHLLVRLYDYTSGSIKIDGTELREIDKKWARNHIGIILQEPFLFSRSIFENIGILSDKDKMLEEEIYQAAQIASVHNDILDFEEGYKTLVGERGVTLSGGQKQRVAIARMLVKNIPILIFDDSLSAVDTETDLSIRNALKQRSDDLTKIIITHRISTAMEADRIIVLEDGEIAEMGSHDELVNNSRIYKKIWEIQGSVQGDFNQSFSKEEGEDNDAK</sequence>
<feature type="transmembrane region" description="Helical" evidence="10">
    <location>
        <begin position="164"/>
        <end position="181"/>
    </location>
</feature>
<keyword evidence="7 13" id="KW-0067">ATP-binding</keyword>
<dbReference type="STRING" id="1033810.HLPCO_002457"/>
<keyword evidence="4" id="KW-1003">Cell membrane</keyword>
<keyword evidence="14" id="KW-1185">Reference proteome</keyword>
<dbReference type="InterPro" id="IPR039421">
    <property type="entry name" value="Type_1_exporter"/>
</dbReference>
<feature type="transmembrane region" description="Helical" evidence="10">
    <location>
        <begin position="276"/>
        <end position="293"/>
    </location>
</feature>
<keyword evidence="9 10" id="KW-0472">Membrane</keyword>
<keyword evidence="8 10" id="KW-1133">Transmembrane helix</keyword>
<dbReference type="Proteomes" id="UP000005707">
    <property type="component" value="Unassembled WGS sequence"/>
</dbReference>
<dbReference type="GO" id="GO:0034040">
    <property type="term" value="F:ATPase-coupled lipid transmembrane transporter activity"/>
    <property type="evidence" value="ECO:0007669"/>
    <property type="project" value="TreeGrafter"/>
</dbReference>
<evidence type="ECO:0000256" key="7">
    <source>
        <dbReference type="ARBA" id="ARBA00022840"/>
    </source>
</evidence>
<keyword evidence="3" id="KW-0813">Transport</keyword>
<dbReference type="EC" id="3.6.3.-" evidence="13"/>
<dbReference type="SMART" id="SM00382">
    <property type="entry name" value="AAA"/>
    <property type="match status" value="1"/>
</dbReference>
<dbReference type="Gene3D" id="3.40.50.300">
    <property type="entry name" value="P-loop containing nucleotide triphosphate hydrolases"/>
    <property type="match status" value="1"/>
</dbReference>
<evidence type="ECO:0000256" key="3">
    <source>
        <dbReference type="ARBA" id="ARBA00022448"/>
    </source>
</evidence>